<keyword evidence="2 5" id="KW-0812">Transmembrane</keyword>
<keyword evidence="6" id="KW-0732">Signal</keyword>
<evidence type="ECO:0000313" key="7">
    <source>
        <dbReference type="EMBL" id="CEM38433.1"/>
    </source>
</evidence>
<proteinExistence type="predicted"/>
<evidence type="ECO:0000256" key="5">
    <source>
        <dbReference type="SAM" id="Phobius"/>
    </source>
</evidence>
<feature type="compositionally biased region" description="Polar residues" evidence="4">
    <location>
        <begin position="19"/>
        <end position="29"/>
    </location>
</feature>
<organism evidence="7">
    <name type="scientific">Chromera velia CCMP2878</name>
    <dbReference type="NCBI Taxonomy" id="1169474"/>
    <lineage>
        <taxon>Eukaryota</taxon>
        <taxon>Sar</taxon>
        <taxon>Alveolata</taxon>
        <taxon>Colpodellida</taxon>
        <taxon>Chromeraceae</taxon>
        <taxon>Chromera</taxon>
    </lineage>
</organism>
<dbReference type="SUPFAM" id="SSF103506">
    <property type="entry name" value="Mitochondrial carrier"/>
    <property type="match status" value="1"/>
</dbReference>
<evidence type="ECO:0000256" key="4">
    <source>
        <dbReference type="SAM" id="MobiDB-lite"/>
    </source>
</evidence>
<keyword evidence="3 5" id="KW-0472">Membrane</keyword>
<evidence type="ECO:0000256" key="2">
    <source>
        <dbReference type="ARBA" id="ARBA00022692"/>
    </source>
</evidence>
<sequence>MPPLCLSKFACCFLLSTTQEQSGNPSPVSTHREGLQRQRNHVPVLTDLSSKASLFPNTNSISVNPLRERKQARLLLSPNQNRKKQILLSASSSPPFDPSSLTLTALASAPPAPLSSSLSLSLQTNTNRDQVEADTDRGLVKYAKLAASGATAGVVRAVVRAATHPFDTVKTRQQCRRKKKENIPDTEDSSQEKEKETSSSSIKGGGAAGSGSRRETPSESRLAYAKKLLRGIAPAVLMPLQFFLSLTICVTICSKVLLIC</sequence>
<dbReference type="EMBL" id="CDMZ01001853">
    <property type="protein sequence ID" value="CEM38433.1"/>
    <property type="molecule type" value="Genomic_DNA"/>
</dbReference>
<feature type="signal peptide" evidence="6">
    <location>
        <begin position="1"/>
        <end position="20"/>
    </location>
</feature>
<evidence type="ECO:0000256" key="1">
    <source>
        <dbReference type="ARBA" id="ARBA00004141"/>
    </source>
</evidence>
<feature type="region of interest" description="Disordered" evidence="4">
    <location>
        <begin position="170"/>
        <end position="218"/>
    </location>
</feature>
<evidence type="ECO:0000256" key="3">
    <source>
        <dbReference type="ARBA" id="ARBA00023136"/>
    </source>
</evidence>
<name>A0A0G4H3Z5_9ALVE</name>
<accession>A0A0G4H3Z5</accession>
<dbReference type="InterPro" id="IPR023395">
    <property type="entry name" value="MCP_dom_sf"/>
</dbReference>
<comment type="subcellular location">
    <subcellularLocation>
        <location evidence="1">Membrane</location>
        <topology evidence="1">Multi-pass membrane protein</topology>
    </subcellularLocation>
</comment>
<protein>
    <submittedName>
        <fullName evidence="7">Uncharacterized protein</fullName>
    </submittedName>
</protein>
<dbReference type="Gene3D" id="1.50.40.10">
    <property type="entry name" value="Mitochondrial carrier domain"/>
    <property type="match status" value="1"/>
</dbReference>
<feature type="region of interest" description="Disordered" evidence="4">
    <location>
        <begin position="19"/>
        <end position="38"/>
    </location>
</feature>
<dbReference type="InterPro" id="IPR018108">
    <property type="entry name" value="MCP_transmembrane"/>
</dbReference>
<keyword evidence="5" id="KW-1133">Transmembrane helix</keyword>
<reference evidence="7" key="1">
    <citation type="submission" date="2014-11" db="EMBL/GenBank/DDBJ databases">
        <authorList>
            <person name="Otto D Thomas"/>
            <person name="Naeem Raeece"/>
        </authorList>
    </citation>
    <scope>NUCLEOTIDE SEQUENCE</scope>
</reference>
<feature type="chain" id="PRO_5005191558" evidence="6">
    <location>
        <begin position="21"/>
        <end position="260"/>
    </location>
</feature>
<feature type="transmembrane region" description="Helical" evidence="5">
    <location>
        <begin position="236"/>
        <end position="258"/>
    </location>
</feature>
<dbReference type="Pfam" id="PF00153">
    <property type="entry name" value="Mito_carr"/>
    <property type="match status" value="1"/>
</dbReference>
<evidence type="ECO:0000256" key="6">
    <source>
        <dbReference type="SAM" id="SignalP"/>
    </source>
</evidence>
<dbReference type="GO" id="GO:0016020">
    <property type="term" value="C:membrane"/>
    <property type="evidence" value="ECO:0007669"/>
    <property type="project" value="UniProtKB-SubCell"/>
</dbReference>
<gene>
    <name evidence="7" type="ORF">Cvel_5666</name>
</gene>
<dbReference type="VEuPathDB" id="CryptoDB:Cvel_5666"/>
<dbReference type="AlphaFoldDB" id="A0A0G4H3Z5"/>